<evidence type="ECO:0000313" key="2">
    <source>
        <dbReference type="Proteomes" id="UP000601435"/>
    </source>
</evidence>
<dbReference type="OrthoDB" id="410356at2759"/>
<dbReference type="EMBL" id="CAJNJA010023319">
    <property type="protein sequence ID" value="CAE7509420.1"/>
    <property type="molecule type" value="Genomic_DNA"/>
</dbReference>
<dbReference type="AlphaFoldDB" id="A0A812T6J0"/>
<evidence type="ECO:0000313" key="1">
    <source>
        <dbReference type="EMBL" id="CAE7509420.1"/>
    </source>
</evidence>
<gene>
    <name evidence="1" type="primary">Pclo</name>
    <name evidence="1" type="ORF">SNEC2469_LOCUS14544</name>
</gene>
<protein>
    <submittedName>
        <fullName evidence="1">Pclo protein</fullName>
    </submittedName>
</protein>
<sequence>MPRCREKAQFKYKDKKGEISWHRLTDIVRDTIVYKNLHDMWGPWKRGKLTCSISCSCKGMCEPAEVQRSPSNP</sequence>
<keyword evidence="2" id="KW-1185">Reference proteome</keyword>
<name>A0A812T6J0_9DINO</name>
<comment type="caution">
    <text evidence="1">The sequence shown here is derived from an EMBL/GenBank/DDBJ whole genome shotgun (WGS) entry which is preliminary data.</text>
</comment>
<accession>A0A812T6J0</accession>
<proteinExistence type="predicted"/>
<organism evidence="1 2">
    <name type="scientific">Symbiodinium necroappetens</name>
    <dbReference type="NCBI Taxonomy" id="1628268"/>
    <lineage>
        <taxon>Eukaryota</taxon>
        <taxon>Sar</taxon>
        <taxon>Alveolata</taxon>
        <taxon>Dinophyceae</taxon>
        <taxon>Suessiales</taxon>
        <taxon>Symbiodiniaceae</taxon>
        <taxon>Symbiodinium</taxon>
    </lineage>
</organism>
<dbReference type="Proteomes" id="UP000601435">
    <property type="component" value="Unassembled WGS sequence"/>
</dbReference>
<reference evidence="1" key="1">
    <citation type="submission" date="2021-02" db="EMBL/GenBank/DDBJ databases">
        <authorList>
            <person name="Dougan E. K."/>
            <person name="Rhodes N."/>
            <person name="Thang M."/>
            <person name="Chan C."/>
        </authorList>
    </citation>
    <scope>NUCLEOTIDE SEQUENCE</scope>
</reference>